<comment type="function">
    <text evidence="17">Glucanases play a role in cell expansion during growth, in cell-cell fusion during mating, and in spore release during sporulation. This enzyme may be involved in beta-glucan degradation. Active on laminarin and lichenan.</text>
</comment>
<keyword evidence="22" id="KW-0812">Transmembrane</keyword>
<evidence type="ECO:0000256" key="13">
    <source>
        <dbReference type="ARBA" id="ARBA00023180"/>
    </source>
</evidence>
<dbReference type="GO" id="GO:0005576">
    <property type="term" value="C:extracellular region"/>
    <property type="evidence" value="ECO:0007669"/>
    <property type="project" value="TreeGrafter"/>
</dbReference>
<proteinExistence type="inferred from homology"/>
<feature type="region of interest" description="Disordered" evidence="21">
    <location>
        <begin position="1"/>
        <end position="69"/>
    </location>
</feature>
<keyword evidence="9" id="KW-0732">Signal</keyword>
<evidence type="ECO:0000313" key="23">
    <source>
        <dbReference type="EMBL" id="KAF1951370.1"/>
    </source>
</evidence>
<dbReference type="GO" id="GO:0000272">
    <property type="term" value="P:polysaccharide catabolic process"/>
    <property type="evidence" value="ECO:0007669"/>
    <property type="project" value="UniProtKB-KW"/>
</dbReference>
<dbReference type="Pfam" id="PF00332">
    <property type="entry name" value="Glyco_hydro_17"/>
    <property type="match status" value="1"/>
</dbReference>
<evidence type="ECO:0000256" key="20">
    <source>
        <dbReference type="RuleBase" id="RU004335"/>
    </source>
</evidence>
<evidence type="ECO:0000256" key="7">
    <source>
        <dbReference type="ARBA" id="ARBA00022512"/>
    </source>
</evidence>
<keyword evidence="14" id="KW-0119">Carbohydrate metabolism</keyword>
<dbReference type="EC" id="3.2.1.39" evidence="5"/>
<keyword evidence="22" id="KW-1133">Transmembrane helix</keyword>
<evidence type="ECO:0000256" key="16">
    <source>
        <dbReference type="ARBA" id="ARBA00023326"/>
    </source>
</evidence>
<dbReference type="EMBL" id="ML977018">
    <property type="protein sequence ID" value="KAF1951370.1"/>
    <property type="molecule type" value="Genomic_DNA"/>
</dbReference>
<feature type="compositionally biased region" description="Polar residues" evidence="21">
    <location>
        <begin position="1"/>
        <end position="22"/>
    </location>
</feature>
<dbReference type="GO" id="GO:0009986">
    <property type="term" value="C:cell surface"/>
    <property type="evidence" value="ECO:0007669"/>
    <property type="project" value="TreeGrafter"/>
</dbReference>
<protein>
    <recommendedName>
        <fullName evidence="5">glucan endo-1,3-beta-D-glucosidase</fullName>
        <ecNumber evidence="5">3.2.1.39</ecNumber>
    </recommendedName>
    <alternativeName>
        <fullName evidence="19">Endo-1,3-beta-glucanase btgC</fullName>
    </alternativeName>
    <alternativeName>
        <fullName evidence="18">Laminarinase btgC</fullName>
    </alternativeName>
</protein>
<dbReference type="GO" id="GO:0009277">
    <property type="term" value="C:fungal-type cell wall"/>
    <property type="evidence" value="ECO:0007669"/>
    <property type="project" value="TreeGrafter"/>
</dbReference>
<dbReference type="GO" id="GO:0042973">
    <property type="term" value="F:glucan endo-1,3-beta-D-glucosidase activity"/>
    <property type="evidence" value="ECO:0007669"/>
    <property type="project" value="UniProtKB-EC"/>
</dbReference>
<feature type="compositionally biased region" description="Polar residues" evidence="21">
    <location>
        <begin position="250"/>
        <end position="265"/>
    </location>
</feature>
<accession>A0A6A5TGR6</accession>
<evidence type="ECO:0000256" key="8">
    <source>
        <dbReference type="ARBA" id="ARBA00022525"/>
    </source>
</evidence>
<evidence type="ECO:0000256" key="17">
    <source>
        <dbReference type="ARBA" id="ARBA00037649"/>
    </source>
</evidence>
<dbReference type="Proteomes" id="UP000800035">
    <property type="component" value="Unassembled WGS sequence"/>
</dbReference>
<feature type="region of interest" description="Disordered" evidence="21">
    <location>
        <begin position="108"/>
        <end position="231"/>
    </location>
</feature>
<dbReference type="FunFam" id="3.20.20.80:FF:000151">
    <property type="entry name" value="Glucan endo-1,3-beta-glucosidase btgC"/>
    <property type="match status" value="1"/>
</dbReference>
<evidence type="ECO:0000256" key="2">
    <source>
        <dbReference type="ARBA" id="ARBA00004191"/>
    </source>
</evidence>
<evidence type="ECO:0000256" key="3">
    <source>
        <dbReference type="ARBA" id="ARBA00004401"/>
    </source>
</evidence>
<evidence type="ECO:0000256" key="6">
    <source>
        <dbReference type="ARBA" id="ARBA00022475"/>
    </source>
</evidence>
<dbReference type="InterPro" id="IPR017853">
    <property type="entry name" value="GH"/>
</dbReference>
<dbReference type="InterPro" id="IPR000490">
    <property type="entry name" value="Glyco_hydro_17"/>
</dbReference>
<feature type="compositionally biased region" description="Polar residues" evidence="21">
    <location>
        <begin position="49"/>
        <end position="58"/>
    </location>
</feature>
<keyword evidence="6" id="KW-1003">Cell membrane</keyword>
<organism evidence="23 24">
    <name type="scientific">Byssothecium circinans</name>
    <dbReference type="NCBI Taxonomy" id="147558"/>
    <lineage>
        <taxon>Eukaryota</taxon>
        <taxon>Fungi</taxon>
        <taxon>Dikarya</taxon>
        <taxon>Ascomycota</taxon>
        <taxon>Pezizomycotina</taxon>
        <taxon>Dothideomycetes</taxon>
        <taxon>Pleosporomycetidae</taxon>
        <taxon>Pleosporales</taxon>
        <taxon>Massarineae</taxon>
        <taxon>Massarinaceae</taxon>
        <taxon>Byssothecium</taxon>
    </lineage>
</organism>
<evidence type="ECO:0000256" key="22">
    <source>
        <dbReference type="SAM" id="Phobius"/>
    </source>
</evidence>
<gene>
    <name evidence="23" type="ORF">CC80DRAFT_210430</name>
</gene>
<dbReference type="Gene3D" id="3.20.20.80">
    <property type="entry name" value="Glycosidases"/>
    <property type="match status" value="1"/>
</dbReference>
<evidence type="ECO:0000256" key="12">
    <source>
        <dbReference type="ARBA" id="ARBA00023136"/>
    </source>
</evidence>
<comment type="catalytic activity">
    <reaction evidence="1">
        <text>Hydrolysis of (1-&gt;3)-beta-D-glucosidic linkages in (1-&gt;3)-beta-D-glucans.</text>
        <dbReference type="EC" id="3.2.1.39"/>
    </reaction>
</comment>
<keyword evidence="8" id="KW-0964">Secreted</keyword>
<comment type="subcellular location">
    <subcellularLocation>
        <location evidence="3">Cell membrane</location>
        <topology evidence="3">Single-pass type II membrane protein</topology>
    </subcellularLocation>
    <subcellularLocation>
        <location evidence="2">Secreted</location>
        <location evidence="2">Cell wall</location>
    </subcellularLocation>
</comment>
<keyword evidence="10 23" id="KW-0378">Hydrolase</keyword>
<reference evidence="23" key="1">
    <citation type="journal article" date="2020" name="Stud. Mycol.">
        <title>101 Dothideomycetes genomes: a test case for predicting lifestyles and emergence of pathogens.</title>
        <authorList>
            <person name="Haridas S."/>
            <person name="Albert R."/>
            <person name="Binder M."/>
            <person name="Bloem J."/>
            <person name="Labutti K."/>
            <person name="Salamov A."/>
            <person name="Andreopoulos B."/>
            <person name="Baker S."/>
            <person name="Barry K."/>
            <person name="Bills G."/>
            <person name="Bluhm B."/>
            <person name="Cannon C."/>
            <person name="Castanera R."/>
            <person name="Culley D."/>
            <person name="Daum C."/>
            <person name="Ezra D."/>
            <person name="Gonzalez J."/>
            <person name="Henrissat B."/>
            <person name="Kuo A."/>
            <person name="Liang C."/>
            <person name="Lipzen A."/>
            <person name="Lutzoni F."/>
            <person name="Magnuson J."/>
            <person name="Mondo S."/>
            <person name="Nolan M."/>
            <person name="Ohm R."/>
            <person name="Pangilinan J."/>
            <person name="Park H.-J."/>
            <person name="Ramirez L."/>
            <person name="Alfaro M."/>
            <person name="Sun H."/>
            <person name="Tritt A."/>
            <person name="Yoshinaga Y."/>
            <person name="Zwiers L.-H."/>
            <person name="Turgeon B."/>
            <person name="Goodwin S."/>
            <person name="Spatafora J."/>
            <person name="Crous P."/>
            <person name="Grigoriev I."/>
        </authorList>
    </citation>
    <scope>NUCLEOTIDE SEQUENCE</scope>
    <source>
        <strain evidence="23">CBS 675.92</strain>
    </source>
</reference>
<dbReference type="AlphaFoldDB" id="A0A6A5TGR6"/>
<evidence type="ECO:0000256" key="10">
    <source>
        <dbReference type="ARBA" id="ARBA00022801"/>
    </source>
</evidence>
<evidence type="ECO:0000256" key="1">
    <source>
        <dbReference type="ARBA" id="ARBA00000382"/>
    </source>
</evidence>
<dbReference type="PANTHER" id="PTHR16631:SF17">
    <property type="entry name" value="GLUCAN ENDO-1,3-BETA-GLUCOSIDASE BTGC"/>
    <property type="match status" value="1"/>
</dbReference>
<keyword evidence="13" id="KW-0325">Glycoprotein</keyword>
<dbReference type="InterPro" id="IPR050732">
    <property type="entry name" value="Beta-glucan_modifiers"/>
</dbReference>
<sequence length="661" mass="71229">MAYPNHLSQSHPPSQPYENNGDVSPIDGSFGSQMPPQPPPHRNAVGMHYNQNPNNYSDYSPPGVTPGADNLGTGAAGGGINGIAMGVAGSHERESGVQALREMHSNNAPLGIPQERTPFSDSYAYDSPTQPRPTHSAASLAPSATMYSSNSSQQSMPLTSGNPYPYADSPYNRYSSSNLNLAPQMGQINPNDLADDDDWGITPVPNPQKRRSFAPFGSGSRDGPPNSAATAAAAGAAGAGAGVLAASGSRDGSGSYNAVPTGEGSNQEKSEWLDRQDHGKKRLMWIVSSIIAIVIVGAIVGGVLGSVLNKKSGGGNSSGSKTGAGAVADDNKDDLTVKSAEIAKLMDNKDLHKVFPGMDYTPLNTQYPECMHVPASQNNITRDMAVMSLLTSAVRLYGTDCNQTQMVLHAMEKLELKDMKVWLGVWLGNNQTTNDRQVSQMWEIIDEEIKRKNSLDRFKGVIVGNEVLYRKDLNETALIKYITDIKGNLTKHGHELPIATSDLGDNWTAEMAKQVNVVMSNVHPFFAGVEASKAANWTMTFWTTHDVQLTASNTSISQVISEVGWPSGGGKHCGNTDCTSGMQGSVASVDDMNLFMKDWVCPRLEAKTEYFWFSAFDEPWKIRYNEKGKEWEDKWGLMDVNRNLKNGVKIPDCGGKTVSSS</sequence>
<keyword evidence="24" id="KW-1185">Reference proteome</keyword>
<feature type="compositionally biased region" description="Polar residues" evidence="21">
    <location>
        <begin position="172"/>
        <end position="190"/>
    </location>
</feature>
<keyword evidence="15" id="KW-0961">Cell wall biogenesis/degradation</keyword>
<name>A0A6A5TGR6_9PLEO</name>
<feature type="compositionally biased region" description="Polar residues" evidence="21">
    <location>
        <begin position="127"/>
        <end position="137"/>
    </location>
</feature>
<keyword evidence="7" id="KW-0134">Cell wall</keyword>
<dbReference type="PANTHER" id="PTHR16631">
    <property type="entry name" value="GLUCAN 1,3-BETA-GLUCOSIDASE"/>
    <property type="match status" value="1"/>
</dbReference>
<evidence type="ECO:0000256" key="9">
    <source>
        <dbReference type="ARBA" id="ARBA00022729"/>
    </source>
</evidence>
<evidence type="ECO:0000256" key="15">
    <source>
        <dbReference type="ARBA" id="ARBA00023316"/>
    </source>
</evidence>
<comment type="similarity">
    <text evidence="4 20">Belongs to the glycosyl hydrolase 17 family.</text>
</comment>
<evidence type="ECO:0000313" key="24">
    <source>
        <dbReference type="Proteomes" id="UP000800035"/>
    </source>
</evidence>
<evidence type="ECO:0000256" key="11">
    <source>
        <dbReference type="ARBA" id="ARBA00022968"/>
    </source>
</evidence>
<evidence type="ECO:0000256" key="19">
    <source>
        <dbReference type="ARBA" id="ARBA00043078"/>
    </source>
</evidence>
<dbReference type="OrthoDB" id="68336at2759"/>
<dbReference type="GO" id="GO:0071555">
    <property type="term" value="P:cell wall organization"/>
    <property type="evidence" value="ECO:0007669"/>
    <property type="project" value="UniProtKB-KW"/>
</dbReference>
<dbReference type="GO" id="GO:0005886">
    <property type="term" value="C:plasma membrane"/>
    <property type="evidence" value="ECO:0007669"/>
    <property type="project" value="UniProtKB-SubCell"/>
</dbReference>
<evidence type="ECO:0000256" key="14">
    <source>
        <dbReference type="ARBA" id="ARBA00023277"/>
    </source>
</evidence>
<feature type="compositionally biased region" description="Polar residues" evidence="21">
    <location>
        <begin position="145"/>
        <end position="162"/>
    </location>
</feature>
<evidence type="ECO:0000256" key="21">
    <source>
        <dbReference type="SAM" id="MobiDB-lite"/>
    </source>
</evidence>
<keyword evidence="12 22" id="KW-0472">Membrane</keyword>
<keyword evidence="11" id="KW-0735">Signal-anchor</keyword>
<keyword evidence="16" id="KW-0624">Polysaccharide degradation</keyword>
<evidence type="ECO:0000256" key="4">
    <source>
        <dbReference type="ARBA" id="ARBA00008773"/>
    </source>
</evidence>
<feature type="region of interest" description="Disordered" evidence="21">
    <location>
        <begin position="248"/>
        <end position="274"/>
    </location>
</feature>
<feature type="transmembrane region" description="Helical" evidence="22">
    <location>
        <begin position="283"/>
        <end position="308"/>
    </location>
</feature>
<dbReference type="SUPFAM" id="SSF51445">
    <property type="entry name" value="(Trans)glycosidases"/>
    <property type="match status" value="1"/>
</dbReference>
<evidence type="ECO:0000256" key="18">
    <source>
        <dbReference type="ARBA" id="ARBA00042373"/>
    </source>
</evidence>
<evidence type="ECO:0000256" key="5">
    <source>
        <dbReference type="ARBA" id="ARBA00012780"/>
    </source>
</evidence>